<dbReference type="Pfam" id="PF07730">
    <property type="entry name" value="HisKA_3"/>
    <property type="match status" value="1"/>
</dbReference>
<dbReference type="EMBL" id="CP045529">
    <property type="protein sequence ID" value="QFU97002.1"/>
    <property type="molecule type" value="Genomic_DNA"/>
</dbReference>
<dbReference type="SMART" id="SM00387">
    <property type="entry name" value="HATPase_c"/>
    <property type="match status" value="1"/>
</dbReference>
<evidence type="ECO:0000256" key="7">
    <source>
        <dbReference type="ARBA" id="ARBA00022840"/>
    </source>
</evidence>
<keyword evidence="9" id="KW-0812">Transmembrane</keyword>
<evidence type="ECO:0000256" key="5">
    <source>
        <dbReference type="ARBA" id="ARBA00022741"/>
    </source>
</evidence>
<keyword evidence="9" id="KW-0472">Membrane</keyword>
<dbReference type="InterPro" id="IPR050482">
    <property type="entry name" value="Sensor_HK_TwoCompSys"/>
</dbReference>
<evidence type="ECO:0000256" key="4">
    <source>
        <dbReference type="ARBA" id="ARBA00022679"/>
    </source>
</evidence>
<keyword evidence="6 11" id="KW-0418">Kinase</keyword>
<proteinExistence type="predicted"/>
<comment type="catalytic activity">
    <reaction evidence="1">
        <text>ATP + protein L-histidine = ADP + protein N-phospho-L-histidine.</text>
        <dbReference type="EC" id="2.7.13.3"/>
    </reaction>
</comment>
<feature type="domain" description="Histidine kinase/HSP90-like ATPase" evidence="10">
    <location>
        <begin position="290"/>
        <end position="384"/>
    </location>
</feature>
<dbReference type="EC" id="2.7.13.3" evidence="2"/>
<dbReference type="Pfam" id="PF02518">
    <property type="entry name" value="HATPase_c"/>
    <property type="match status" value="1"/>
</dbReference>
<dbReference type="AlphaFoldDB" id="A0A5P9Q7G1"/>
<evidence type="ECO:0000256" key="2">
    <source>
        <dbReference type="ARBA" id="ARBA00012438"/>
    </source>
</evidence>
<keyword evidence="4 11" id="KW-0808">Transferase</keyword>
<dbReference type="GO" id="GO:0000155">
    <property type="term" value="F:phosphorelay sensor kinase activity"/>
    <property type="evidence" value="ECO:0007669"/>
    <property type="project" value="InterPro"/>
</dbReference>
<feature type="transmembrane region" description="Helical" evidence="9">
    <location>
        <begin position="131"/>
        <end position="153"/>
    </location>
</feature>
<dbReference type="Proteomes" id="UP000326702">
    <property type="component" value="Chromosome"/>
</dbReference>
<dbReference type="KEGG" id="lxl:KDY119_00495"/>
<keyword evidence="5" id="KW-0547">Nucleotide-binding</keyword>
<evidence type="ECO:0000256" key="3">
    <source>
        <dbReference type="ARBA" id="ARBA00022553"/>
    </source>
</evidence>
<keyword evidence="7" id="KW-0067">ATP-binding</keyword>
<evidence type="ECO:0000256" key="8">
    <source>
        <dbReference type="ARBA" id="ARBA00023012"/>
    </source>
</evidence>
<evidence type="ECO:0000256" key="1">
    <source>
        <dbReference type="ARBA" id="ARBA00000085"/>
    </source>
</evidence>
<dbReference type="CDD" id="cd16917">
    <property type="entry name" value="HATPase_UhpB-NarQ-NarX-like"/>
    <property type="match status" value="1"/>
</dbReference>
<evidence type="ECO:0000313" key="12">
    <source>
        <dbReference type="Proteomes" id="UP000326702"/>
    </source>
</evidence>
<dbReference type="GO" id="GO:0016020">
    <property type="term" value="C:membrane"/>
    <property type="evidence" value="ECO:0007669"/>
    <property type="project" value="InterPro"/>
</dbReference>
<dbReference type="Gene3D" id="1.20.5.1930">
    <property type="match status" value="1"/>
</dbReference>
<dbReference type="RefSeq" id="WP_227994483.1">
    <property type="nucleotide sequence ID" value="NZ_BAABIH010000013.1"/>
</dbReference>
<dbReference type="InterPro" id="IPR003594">
    <property type="entry name" value="HATPase_dom"/>
</dbReference>
<dbReference type="InterPro" id="IPR036890">
    <property type="entry name" value="HATPase_C_sf"/>
</dbReference>
<keyword evidence="8" id="KW-0902">Two-component regulatory system</keyword>
<evidence type="ECO:0000256" key="9">
    <source>
        <dbReference type="SAM" id="Phobius"/>
    </source>
</evidence>
<dbReference type="GO" id="GO:0046983">
    <property type="term" value="F:protein dimerization activity"/>
    <property type="evidence" value="ECO:0007669"/>
    <property type="project" value="InterPro"/>
</dbReference>
<feature type="transmembrane region" description="Helical" evidence="9">
    <location>
        <begin position="44"/>
        <end position="63"/>
    </location>
</feature>
<dbReference type="PANTHER" id="PTHR24421">
    <property type="entry name" value="NITRATE/NITRITE SENSOR PROTEIN NARX-RELATED"/>
    <property type="match status" value="1"/>
</dbReference>
<reference evidence="11 12" key="1">
    <citation type="submission" date="2019-10" db="EMBL/GenBank/DDBJ databases">
        <title>Genome sequence of Luteimicrobium xylanilyticum HY-24.</title>
        <authorList>
            <person name="Kim D.Y."/>
            <person name="Park H.-Y."/>
        </authorList>
    </citation>
    <scope>NUCLEOTIDE SEQUENCE [LARGE SCALE GENOMIC DNA]</scope>
    <source>
        <strain evidence="11 12">HY-24</strain>
    </source>
</reference>
<gene>
    <name evidence="11" type="ORF">KDY119_00495</name>
</gene>
<accession>A0A5P9Q7G1</accession>
<evidence type="ECO:0000313" key="11">
    <source>
        <dbReference type="EMBL" id="QFU97002.1"/>
    </source>
</evidence>
<organism evidence="11 12">
    <name type="scientific">Luteimicrobium xylanilyticum</name>
    <dbReference type="NCBI Taxonomy" id="1133546"/>
    <lineage>
        <taxon>Bacteria</taxon>
        <taxon>Bacillati</taxon>
        <taxon>Actinomycetota</taxon>
        <taxon>Actinomycetes</taxon>
        <taxon>Micrococcales</taxon>
        <taxon>Luteimicrobium</taxon>
    </lineage>
</organism>
<dbReference type="PANTHER" id="PTHR24421:SF10">
    <property type="entry name" value="NITRATE_NITRITE SENSOR PROTEIN NARQ"/>
    <property type="match status" value="1"/>
</dbReference>
<dbReference type="SUPFAM" id="SSF55874">
    <property type="entry name" value="ATPase domain of HSP90 chaperone/DNA topoisomerase II/histidine kinase"/>
    <property type="match status" value="1"/>
</dbReference>
<evidence type="ECO:0000256" key="6">
    <source>
        <dbReference type="ARBA" id="ARBA00022777"/>
    </source>
</evidence>
<sequence length="384" mass="41896">MPAAPDQYAPPLTRWGQTWRFGLALLASALVWSQAADAEASHRIWVFWIDLALGLASFVLVVHRRRRPFAIAFLLACFGMLSASSVGPASLALVSFATRRDVPRLVVVGVVSAASGLVFNLVVPHTTDDSWWVNLVIAVLLTGALVVWGMYVGSRRELLWSLRDRADQAERQQELQVERARALERERIAREMHDVLAHRISLVSMHAGALAYRTDLPPEQVRETAALISSTSHEALVELREVLGVLRETEPTRPQPTLVDLPGLVDEASAGGARVRLDVTLPDDAPVPDRIGRTVYRLVQEALTNARKHAPGSPVSVEVGGAPDGWLHVLVRNGRNGLADPATATGAGLGLVGMRERVELAGGRLEVREDPGAFVLEAWLPWQQ</sequence>
<keyword evidence="3" id="KW-0597">Phosphoprotein</keyword>
<name>A0A5P9Q7G1_9MICO</name>
<dbReference type="InterPro" id="IPR011712">
    <property type="entry name" value="Sig_transdc_His_kin_sub3_dim/P"/>
</dbReference>
<feature type="transmembrane region" description="Helical" evidence="9">
    <location>
        <begin position="105"/>
        <end position="125"/>
    </location>
</feature>
<keyword evidence="9" id="KW-1133">Transmembrane helix</keyword>
<keyword evidence="12" id="KW-1185">Reference proteome</keyword>
<feature type="transmembrane region" description="Helical" evidence="9">
    <location>
        <begin position="69"/>
        <end position="93"/>
    </location>
</feature>
<protein>
    <recommendedName>
        <fullName evidence="2">histidine kinase</fullName>
        <ecNumber evidence="2">2.7.13.3</ecNumber>
    </recommendedName>
</protein>
<evidence type="ECO:0000259" key="10">
    <source>
        <dbReference type="SMART" id="SM00387"/>
    </source>
</evidence>
<dbReference type="GO" id="GO:0005524">
    <property type="term" value="F:ATP binding"/>
    <property type="evidence" value="ECO:0007669"/>
    <property type="project" value="UniProtKB-KW"/>
</dbReference>
<dbReference type="Gene3D" id="3.30.565.10">
    <property type="entry name" value="Histidine kinase-like ATPase, C-terminal domain"/>
    <property type="match status" value="1"/>
</dbReference>